<dbReference type="AlphaFoldDB" id="A0A161Z170"/>
<sequence>MKLLEEINNCRLCHKQFGYEPRPVVQGNKTARILIAGQAPSLSVHKTGRPFDDASGKRLRMWLGVDEAQFYDPSLFAIVPMAFCYPGKGKSGDNPPPKICAQTWREKVLREFIDVELTVLIGQYAQSYHLDDFNNVTKSTQQWSTYLPSKIAIPHPSPRNFHWLKSNPWFETDAIPALKKRVETIINN</sequence>
<dbReference type="InterPro" id="IPR047124">
    <property type="entry name" value="HI_0220.2"/>
</dbReference>
<dbReference type="CDD" id="cd10033">
    <property type="entry name" value="UDG_like"/>
    <property type="match status" value="1"/>
</dbReference>
<dbReference type="PANTHER" id="PTHR42160:SF1">
    <property type="entry name" value="URACIL-DNA GLYCOSYLASE SUPERFAMILY PROTEIN"/>
    <property type="match status" value="1"/>
</dbReference>
<name>A0A161Z170_9GAMM</name>
<dbReference type="SMART" id="SM00987">
    <property type="entry name" value="UreE_C"/>
    <property type="match status" value="1"/>
</dbReference>
<dbReference type="RefSeq" id="WP_063379881.1">
    <property type="nucleotide sequence ID" value="NZ_AUXX01000004.1"/>
</dbReference>
<evidence type="ECO:0000259" key="1">
    <source>
        <dbReference type="SMART" id="SM00986"/>
    </source>
</evidence>
<dbReference type="Pfam" id="PF03167">
    <property type="entry name" value="UDG"/>
    <property type="match status" value="1"/>
</dbReference>
<reference evidence="2 3" key="1">
    <citation type="submission" date="2013-07" db="EMBL/GenBank/DDBJ databases">
        <title>Comparative Genomic and Metabolomic Analysis of Twelve Strains of Pseudoalteromonas luteoviolacea.</title>
        <authorList>
            <person name="Vynne N.G."/>
            <person name="Mansson M."/>
            <person name="Gram L."/>
        </authorList>
    </citation>
    <scope>NUCLEOTIDE SEQUENCE [LARGE SCALE GENOMIC DNA]</scope>
    <source>
        <strain evidence="2 3">S4060-1</strain>
    </source>
</reference>
<evidence type="ECO:0000313" key="3">
    <source>
        <dbReference type="Proteomes" id="UP000076661"/>
    </source>
</evidence>
<dbReference type="SUPFAM" id="SSF52141">
    <property type="entry name" value="Uracil-DNA glycosylase-like"/>
    <property type="match status" value="1"/>
</dbReference>
<feature type="domain" description="Uracil-DNA glycosylase-like" evidence="1">
    <location>
        <begin position="24"/>
        <end position="179"/>
    </location>
</feature>
<protein>
    <recommendedName>
        <fullName evidence="1">Uracil-DNA glycosylase-like domain-containing protein</fullName>
    </recommendedName>
</protein>
<dbReference type="Gene3D" id="3.40.470.10">
    <property type="entry name" value="Uracil-DNA glycosylase-like domain"/>
    <property type="match status" value="1"/>
</dbReference>
<dbReference type="SMART" id="SM00986">
    <property type="entry name" value="UDG"/>
    <property type="match status" value="1"/>
</dbReference>
<dbReference type="PATRIC" id="fig|1365257.3.peg.544"/>
<dbReference type="PANTHER" id="PTHR42160">
    <property type="entry name" value="URACIL-DNA GLYCOSYLASE SUPERFAMILY PROTEIN"/>
    <property type="match status" value="1"/>
</dbReference>
<accession>A0A161Z170</accession>
<comment type="caution">
    <text evidence="2">The sequence shown here is derived from an EMBL/GenBank/DDBJ whole genome shotgun (WGS) entry which is preliminary data.</text>
</comment>
<dbReference type="InterPro" id="IPR036895">
    <property type="entry name" value="Uracil-DNA_glycosylase-like_sf"/>
</dbReference>
<dbReference type="Proteomes" id="UP000076661">
    <property type="component" value="Unassembled WGS sequence"/>
</dbReference>
<proteinExistence type="predicted"/>
<dbReference type="InterPro" id="IPR005122">
    <property type="entry name" value="Uracil-DNA_glycosylase-like"/>
</dbReference>
<evidence type="ECO:0000313" key="2">
    <source>
        <dbReference type="EMBL" id="KZN69625.1"/>
    </source>
</evidence>
<gene>
    <name evidence="2" type="ORF">N478_10775</name>
</gene>
<dbReference type="EMBL" id="AUXX01000004">
    <property type="protein sequence ID" value="KZN69625.1"/>
    <property type="molecule type" value="Genomic_DNA"/>
</dbReference>
<organism evidence="2 3">
    <name type="scientific">Pseudoalteromonas luteoviolacea S4060-1</name>
    <dbReference type="NCBI Taxonomy" id="1365257"/>
    <lineage>
        <taxon>Bacteria</taxon>
        <taxon>Pseudomonadati</taxon>
        <taxon>Pseudomonadota</taxon>
        <taxon>Gammaproteobacteria</taxon>
        <taxon>Alteromonadales</taxon>
        <taxon>Pseudoalteromonadaceae</taxon>
        <taxon>Pseudoalteromonas</taxon>
    </lineage>
</organism>